<name>A0A6L2PIH8_COPFO</name>
<evidence type="ECO:0000313" key="2">
    <source>
        <dbReference type="Proteomes" id="UP000502823"/>
    </source>
</evidence>
<dbReference type="Proteomes" id="UP000502823">
    <property type="component" value="Unassembled WGS sequence"/>
</dbReference>
<keyword evidence="2" id="KW-1185">Reference proteome</keyword>
<dbReference type="EMBL" id="BLKM01000363">
    <property type="protein sequence ID" value="GFG32381.1"/>
    <property type="molecule type" value="Genomic_DNA"/>
</dbReference>
<proteinExistence type="predicted"/>
<dbReference type="InParanoid" id="A0A6L2PIH8"/>
<sequence length="350" mass="39372">MSKVLKVHTVPKRVETMGTVENECEAFCDEWLQIDTFKDWLERVPEDQYKARCSVCKVTLDCSISQLSKHAGCSGHQIAFQNSRKRKAVIGQLIGKVMASSSGSSGQPRKIILLRRNVEPNVQCEVVREAVGEDLEGDTDITVLSSPSSFEKNIHLNEVQLAQQRKRKSFRLEWLDIPEFKDWLSPDPDSPYKARCLACNTVLNAGKSELEKHATGAKHEKAVVALKRMVLEQQAWDEVNEMDEEEDIDDMYDSSVNMGTQTMLTGEQLEQSQQLEILSRIASSVESLAASAASAFENLARHQETMNNILMQLVSNTSFIQLCLVVRIGCRQFASQKMRNSPMIETNTLT</sequence>
<reference evidence="2" key="1">
    <citation type="submission" date="2020-01" db="EMBL/GenBank/DDBJ databases">
        <title>Draft genome sequence of the Termite Coptotermes fromosanus.</title>
        <authorList>
            <person name="Itakura S."/>
            <person name="Yosikawa Y."/>
            <person name="Umezawa K."/>
        </authorList>
    </citation>
    <scope>NUCLEOTIDE SEQUENCE [LARGE SCALE GENOMIC DNA]</scope>
</reference>
<dbReference type="AlphaFoldDB" id="A0A6L2PIH8"/>
<organism evidence="1 2">
    <name type="scientific">Coptotermes formosanus</name>
    <name type="common">Formosan subterranean termite</name>
    <dbReference type="NCBI Taxonomy" id="36987"/>
    <lineage>
        <taxon>Eukaryota</taxon>
        <taxon>Metazoa</taxon>
        <taxon>Ecdysozoa</taxon>
        <taxon>Arthropoda</taxon>
        <taxon>Hexapoda</taxon>
        <taxon>Insecta</taxon>
        <taxon>Pterygota</taxon>
        <taxon>Neoptera</taxon>
        <taxon>Polyneoptera</taxon>
        <taxon>Dictyoptera</taxon>
        <taxon>Blattodea</taxon>
        <taxon>Blattoidea</taxon>
        <taxon>Termitoidae</taxon>
        <taxon>Rhinotermitidae</taxon>
        <taxon>Coptotermes</taxon>
    </lineage>
</organism>
<protein>
    <submittedName>
        <fullName evidence="1">Uncharacterized protein</fullName>
    </submittedName>
</protein>
<gene>
    <name evidence="1" type="ORF">Cfor_04361</name>
</gene>
<evidence type="ECO:0000313" key="1">
    <source>
        <dbReference type="EMBL" id="GFG32381.1"/>
    </source>
</evidence>
<accession>A0A6L2PIH8</accession>
<dbReference type="OrthoDB" id="8185179at2759"/>
<comment type="caution">
    <text evidence="1">The sequence shown here is derived from an EMBL/GenBank/DDBJ whole genome shotgun (WGS) entry which is preliminary data.</text>
</comment>